<dbReference type="InterPro" id="IPR048015">
    <property type="entry name" value="NTP-PPase_MazG-like_N"/>
</dbReference>
<dbReference type="GO" id="GO:0046061">
    <property type="term" value="P:dATP catabolic process"/>
    <property type="evidence" value="ECO:0007669"/>
    <property type="project" value="TreeGrafter"/>
</dbReference>
<dbReference type="FunFam" id="1.10.287.1080:FF:000001">
    <property type="entry name" value="Nucleoside triphosphate pyrophosphohydrolase"/>
    <property type="match status" value="1"/>
</dbReference>
<dbReference type="EC" id="3.6.1.9" evidence="2"/>
<proteinExistence type="predicted"/>
<dbReference type="PANTHER" id="PTHR30522:SF0">
    <property type="entry name" value="NUCLEOSIDE TRIPHOSPHATE PYROPHOSPHOHYDROLASE"/>
    <property type="match status" value="1"/>
</dbReference>
<evidence type="ECO:0000259" key="1">
    <source>
        <dbReference type="Pfam" id="PF03819"/>
    </source>
</evidence>
<dbReference type="NCBIfam" id="TIGR00444">
    <property type="entry name" value="mazG"/>
    <property type="match status" value="1"/>
</dbReference>
<dbReference type="GO" id="GO:0047429">
    <property type="term" value="F:nucleoside triphosphate diphosphatase activity"/>
    <property type="evidence" value="ECO:0007669"/>
    <property type="project" value="UniProtKB-EC"/>
</dbReference>
<evidence type="ECO:0000313" key="2">
    <source>
        <dbReference type="EMBL" id="QNM83195.1"/>
    </source>
</evidence>
<accession>A0A7G9L3J6</accession>
<dbReference type="GO" id="GO:0046081">
    <property type="term" value="P:dUTP catabolic process"/>
    <property type="evidence" value="ECO:0007669"/>
    <property type="project" value="TreeGrafter"/>
</dbReference>
<dbReference type="CDD" id="cd11529">
    <property type="entry name" value="NTP-PPase_MazG_Cterm"/>
    <property type="match status" value="1"/>
</dbReference>
<gene>
    <name evidence="2" type="primary">mazG</name>
    <name evidence="2" type="ORF">H8M03_02240</name>
</gene>
<dbReference type="GO" id="GO:0006950">
    <property type="term" value="P:response to stress"/>
    <property type="evidence" value="ECO:0007669"/>
    <property type="project" value="UniProtKB-ARBA"/>
</dbReference>
<dbReference type="InterPro" id="IPR011551">
    <property type="entry name" value="NTP_PyrPHydrolase_MazG"/>
</dbReference>
<keyword evidence="3" id="KW-1185">Reference proteome</keyword>
<dbReference type="RefSeq" id="WP_187480150.1">
    <property type="nucleotide sequence ID" value="NZ_CP060697.1"/>
</dbReference>
<dbReference type="GO" id="GO:0046047">
    <property type="term" value="P:TTP catabolic process"/>
    <property type="evidence" value="ECO:0007669"/>
    <property type="project" value="TreeGrafter"/>
</dbReference>
<sequence>MTSPPSLERLVAIMRRLRDSEVGCAWDLQQNFATIAPYTVEEAYEVADAIDRDDMEALQDELGDLQLQVVFHAQMAEELGCFTLDDVIGGICDKLERRHPHIFGGATESPGWDAIKAAERTGRTDTSALAGVAGALPALDRAAKLQRRAARTGFDWPDPSGARAKIDEELGELDAEIEQPRRAEELGDLLFAVVNFARHLNIDPEEALRQANRKFERRFRAIETAPGFDDLSLEAKEALWRQAKADQSD</sequence>
<protein>
    <submittedName>
        <fullName evidence="2">Nucleoside triphosphate pyrophosphohydrolase</fullName>
        <ecNumber evidence="2">3.6.1.9</ecNumber>
    </submittedName>
</protein>
<dbReference type="GO" id="GO:0046052">
    <property type="term" value="P:UTP catabolic process"/>
    <property type="evidence" value="ECO:0007669"/>
    <property type="project" value="TreeGrafter"/>
</dbReference>
<dbReference type="Gene3D" id="1.10.287.1080">
    <property type="entry name" value="MazG-like"/>
    <property type="match status" value="2"/>
</dbReference>
<dbReference type="EMBL" id="CP060697">
    <property type="protein sequence ID" value="QNM83195.1"/>
    <property type="molecule type" value="Genomic_DNA"/>
</dbReference>
<feature type="domain" description="NTP pyrophosphohydrolase MazG-like" evidence="1">
    <location>
        <begin position="164"/>
        <end position="218"/>
    </location>
</feature>
<dbReference type="InterPro" id="IPR048011">
    <property type="entry name" value="NTP-PPase_MazG-like_C"/>
</dbReference>
<evidence type="ECO:0000313" key="3">
    <source>
        <dbReference type="Proteomes" id="UP000515861"/>
    </source>
</evidence>
<reference evidence="2 3" key="1">
    <citation type="submission" date="2020-08" db="EMBL/GenBank/DDBJ databases">
        <title>Sphingomonas sp. sand1-3 16S ribosomal RNA gene Genome sequencing and assembly.</title>
        <authorList>
            <person name="Kang M."/>
        </authorList>
    </citation>
    <scope>NUCLEOTIDE SEQUENCE [LARGE SCALE GENOMIC DNA]</scope>
    <source>
        <strain evidence="3">sand1-3</strain>
    </source>
</reference>
<keyword evidence="2" id="KW-0378">Hydrolase</keyword>
<dbReference type="PANTHER" id="PTHR30522">
    <property type="entry name" value="NUCLEOSIDE TRIPHOSPHATE PYROPHOSPHOHYDROLASE"/>
    <property type="match status" value="1"/>
</dbReference>
<organism evidence="2 3">
    <name type="scientific">Sphingomonas sabuli</name>
    <dbReference type="NCBI Taxonomy" id="2764186"/>
    <lineage>
        <taxon>Bacteria</taxon>
        <taxon>Pseudomonadati</taxon>
        <taxon>Pseudomonadota</taxon>
        <taxon>Alphaproteobacteria</taxon>
        <taxon>Sphingomonadales</taxon>
        <taxon>Sphingomonadaceae</taxon>
        <taxon>Sphingomonas</taxon>
    </lineage>
</organism>
<dbReference type="SUPFAM" id="SSF101386">
    <property type="entry name" value="all-alpha NTP pyrophosphatases"/>
    <property type="match status" value="2"/>
</dbReference>
<dbReference type="GO" id="GO:0046076">
    <property type="term" value="P:dTTP catabolic process"/>
    <property type="evidence" value="ECO:0007669"/>
    <property type="project" value="TreeGrafter"/>
</dbReference>
<dbReference type="Pfam" id="PF03819">
    <property type="entry name" value="MazG"/>
    <property type="match status" value="2"/>
</dbReference>
<feature type="domain" description="NTP pyrophosphohydrolase MazG-like" evidence="1">
    <location>
        <begin position="30"/>
        <end position="103"/>
    </location>
</feature>
<dbReference type="KEGG" id="ssau:H8M03_02240"/>
<dbReference type="Proteomes" id="UP000515861">
    <property type="component" value="Chromosome"/>
</dbReference>
<dbReference type="NCBIfam" id="NF007113">
    <property type="entry name" value="PRK09562.1"/>
    <property type="match status" value="1"/>
</dbReference>
<dbReference type="CDD" id="cd11528">
    <property type="entry name" value="NTP-PPase_MazG_Nterm"/>
    <property type="match status" value="1"/>
</dbReference>
<dbReference type="AlphaFoldDB" id="A0A7G9L3J6"/>
<dbReference type="InterPro" id="IPR004518">
    <property type="entry name" value="MazG-like_dom"/>
</dbReference>
<dbReference type="GO" id="GO:0006203">
    <property type="term" value="P:dGTP catabolic process"/>
    <property type="evidence" value="ECO:0007669"/>
    <property type="project" value="TreeGrafter"/>
</dbReference>
<name>A0A7G9L3J6_9SPHN</name>